<evidence type="ECO:0000313" key="3">
    <source>
        <dbReference type="Proteomes" id="UP000198215"/>
    </source>
</evidence>
<evidence type="ECO:0000313" key="2">
    <source>
        <dbReference type="EMBL" id="SCG34233.1"/>
    </source>
</evidence>
<dbReference type="OrthoDB" id="3764233at2"/>
<dbReference type="InterPro" id="IPR011335">
    <property type="entry name" value="Restrct_endonuc-II-like"/>
</dbReference>
<dbReference type="Proteomes" id="UP000198215">
    <property type="component" value="Chromosome I"/>
</dbReference>
<keyword evidence="3" id="KW-1185">Reference proteome</keyword>
<proteinExistence type="predicted"/>
<gene>
    <name evidence="2" type="ORF">GA0070614_0016</name>
</gene>
<dbReference type="SUPFAM" id="SSF52980">
    <property type="entry name" value="Restriction endonuclease-like"/>
    <property type="match status" value="1"/>
</dbReference>
<keyword evidence="2" id="KW-0255">Endonuclease</keyword>
<keyword evidence="2" id="KW-0540">Nuclease</keyword>
<dbReference type="AlphaFoldDB" id="A0A1C5GKE2"/>
<dbReference type="GO" id="GO:0004519">
    <property type="term" value="F:endonuclease activity"/>
    <property type="evidence" value="ECO:0007669"/>
    <property type="project" value="UniProtKB-KW"/>
</dbReference>
<organism evidence="2 3">
    <name type="scientific">Micromonospora coxensis</name>
    <dbReference type="NCBI Taxonomy" id="356852"/>
    <lineage>
        <taxon>Bacteria</taxon>
        <taxon>Bacillati</taxon>
        <taxon>Actinomycetota</taxon>
        <taxon>Actinomycetes</taxon>
        <taxon>Micromonosporales</taxon>
        <taxon>Micromonosporaceae</taxon>
        <taxon>Micromonospora</taxon>
    </lineage>
</organism>
<reference evidence="3" key="1">
    <citation type="submission" date="2016-06" db="EMBL/GenBank/DDBJ databases">
        <authorList>
            <person name="Varghese N."/>
            <person name="Submissions Spin"/>
        </authorList>
    </citation>
    <scope>NUCLEOTIDE SEQUENCE [LARGE SCALE GENOMIC DNA]</scope>
    <source>
        <strain evidence="3">DSM 45161</strain>
    </source>
</reference>
<feature type="domain" description="Restriction endonuclease type IV Mrr" evidence="1">
    <location>
        <begin position="11"/>
        <end position="101"/>
    </location>
</feature>
<keyword evidence="2" id="KW-0378">Hydrolase</keyword>
<dbReference type="InterPro" id="IPR007560">
    <property type="entry name" value="Restrct_endonuc_IV_Mrr"/>
</dbReference>
<dbReference type="GO" id="GO:0003677">
    <property type="term" value="F:DNA binding"/>
    <property type="evidence" value="ECO:0007669"/>
    <property type="project" value="InterPro"/>
</dbReference>
<dbReference type="Pfam" id="PF04471">
    <property type="entry name" value="Mrr_cat"/>
    <property type="match status" value="1"/>
</dbReference>
<protein>
    <submittedName>
        <fullName evidence="2">Restriction endonuclease</fullName>
    </submittedName>
</protein>
<sequence>MTEPQPRAIDSWQRAESNAAEWMRYWGFSDARTTEGGADSGVDVWSRRALAQVKFEAVQIGRPVLQRLVGARGRDIEKALFAFSGAGFSSHAVEYANDMDICLFKYTLSGAMAPENAVAHAFLQRLDAQRLATGRTRAATGGDAEYGDPAARAVVLAQVATGLRAVAAKRSAGEAEKPESPGRGRLGCGIVLLLTWVCLAVKLGSFGNKIVMAVWIGVSLALIVSGIVASSPGVPEEESPESAHPGVRQ</sequence>
<name>A0A1C5GKE2_9ACTN</name>
<dbReference type="EMBL" id="LT607753">
    <property type="protein sequence ID" value="SCG34233.1"/>
    <property type="molecule type" value="Genomic_DNA"/>
</dbReference>
<dbReference type="RefSeq" id="WP_088974052.1">
    <property type="nucleotide sequence ID" value="NZ_LT607753.1"/>
</dbReference>
<accession>A0A1C5GKE2</accession>
<evidence type="ECO:0000259" key="1">
    <source>
        <dbReference type="Pfam" id="PF04471"/>
    </source>
</evidence>
<dbReference type="GO" id="GO:0009307">
    <property type="term" value="P:DNA restriction-modification system"/>
    <property type="evidence" value="ECO:0007669"/>
    <property type="project" value="InterPro"/>
</dbReference>